<dbReference type="InterPro" id="IPR016187">
    <property type="entry name" value="CTDL_fold"/>
</dbReference>
<evidence type="ECO:0000313" key="2">
    <source>
        <dbReference type="Proteomes" id="UP000269396"/>
    </source>
</evidence>
<reference evidence="1 2" key="1">
    <citation type="submission" date="2018-11" db="EMBL/GenBank/DDBJ databases">
        <authorList>
            <consortium name="Pathogen Informatics"/>
        </authorList>
    </citation>
    <scope>NUCLEOTIDE SEQUENCE [LARGE SCALE GENOMIC DNA]</scope>
    <source>
        <strain>Denwood</strain>
        <strain evidence="2">Zambia</strain>
    </source>
</reference>
<organism evidence="1 2">
    <name type="scientific">Schistosoma mattheei</name>
    <dbReference type="NCBI Taxonomy" id="31246"/>
    <lineage>
        <taxon>Eukaryota</taxon>
        <taxon>Metazoa</taxon>
        <taxon>Spiralia</taxon>
        <taxon>Lophotrochozoa</taxon>
        <taxon>Platyhelminthes</taxon>
        <taxon>Trematoda</taxon>
        <taxon>Digenea</taxon>
        <taxon>Strigeidida</taxon>
        <taxon>Schistosomatoidea</taxon>
        <taxon>Schistosomatidae</taxon>
        <taxon>Schistosoma</taxon>
    </lineage>
</organism>
<proteinExistence type="predicted"/>
<gene>
    <name evidence="1" type="ORF">SMTD_LOCUS8801</name>
</gene>
<dbReference type="SUPFAM" id="SSF56436">
    <property type="entry name" value="C-type lectin-like"/>
    <property type="match status" value="1"/>
</dbReference>
<keyword evidence="2" id="KW-1185">Reference proteome</keyword>
<dbReference type="EMBL" id="UZAL01029187">
    <property type="protein sequence ID" value="VDP46534.1"/>
    <property type="molecule type" value="Genomic_DNA"/>
</dbReference>
<dbReference type="InterPro" id="IPR001304">
    <property type="entry name" value="C-type_lectin-like"/>
</dbReference>
<name>A0A183P365_9TREM</name>
<protein>
    <submittedName>
        <fullName evidence="1">Uncharacterized protein</fullName>
    </submittedName>
</protein>
<evidence type="ECO:0000313" key="1">
    <source>
        <dbReference type="EMBL" id="VDP46534.1"/>
    </source>
</evidence>
<dbReference type="PROSITE" id="PS50041">
    <property type="entry name" value="C_TYPE_LECTIN_2"/>
    <property type="match status" value="1"/>
</dbReference>
<accession>A0A183P365</accession>
<dbReference type="STRING" id="31246.A0A183P365"/>
<sequence>MFENFIQLYNGVNQTANQMITVITQDTLSMNENYLANKHYTFITSPIHDEFSVYVHTSSVSDDKFIKHEIDTCEFHHNQEGGLRITSIGEFGPDIHLSNLRLEENGLVMLNLTGPSAIELYLTNSRNLVIQNSYIAKHSGDIINMVLLANQLTNGIQANLTNNVIVRNKLGSVLQAHGNHFNAIQVLRNYIAHNDCGYRTMIHINGLLSQPFANNFIYDNRADILLKCEGNENLNQYSIYQKNGFYNNQALNITKRTTIFCKNSKNIFRYNYFRNILNDYELVTGNQSIISVLPIQSGFQCPTSPYTSCPQGWKLRLEYDACICYRPDQIDAQYNWWGDTSSSSSSSSSSLPTASSLSNNQLLLMNSVKSTNITIHNENHNQITSQNFAQNRIYDHQDDLYLIKVNYANSYLTSQDRTDWLGKKLGEWQHNYDWINRYTWVTRAWVDSDAQFPTHCTVIRNGWLEPYPCNKKIGFFCQKNSKLNTFSDPEFLLDCCEILFHNSYSSFSYLSR</sequence>
<dbReference type="Proteomes" id="UP000269396">
    <property type="component" value="Unassembled WGS sequence"/>
</dbReference>
<dbReference type="AlphaFoldDB" id="A0A183P365"/>